<dbReference type="RefSeq" id="WP_138081512.1">
    <property type="nucleotide sequence ID" value="NZ_VAJM01000016.1"/>
</dbReference>
<organism evidence="1 2">
    <name type="scientific">Hymenobacter jeollabukensis</name>
    <dbReference type="NCBI Taxonomy" id="2025313"/>
    <lineage>
        <taxon>Bacteria</taxon>
        <taxon>Pseudomonadati</taxon>
        <taxon>Bacteroidota</taxon>
        <taxon>Cytophagia</taxon>
        <taxon>Cytophagales</taxon>
        <taxon>Hymenobacteraceae</taxon>
        <taxon>Hymenobacter</taxon>
    </lineage>
</organism>
<protein>
    <submittedName>
        <fullName evidence="1">Uncharacterized protein</fullName>
    </submittedName>
</protein>
<comment type="caution">
    <text evidence="1">The sequence shown here is derived from an EMBL/GenBank/DDBJ whole genome shotgun (WGS) entry which is preliminary data.</text>
</comment>
<evidence type="ECO:0000313" key="1">
    <source>
        <dbReference type="EMBL" id="TLM88698.1"/>
    </source>
</evidence>
<sequence>MQVVVTVPVPLLLAVLALLFVGILWLAGQVVQAVRVNRALQAAIRQYYPYRGYLRPKSQTHVQS</sequence>
<reference evidence="1 2" key="1">
    <citation type="submission" date="2019-05" db="EMBL/GenBank/DDBJ databases">
        <title>Hymenobacter edaphi sp. nov., isolated from abandoned arsenic-contaminated farmland soil.</title>
        <authorList>
            <person name="Nie L."/>
        </authorList>
    </citation>
    <scope>NUCLEOTIDE SEQUENCE [LARGE SCALE GENOMIC DNA]</scope>
    <source>
        <strain evidence="1 2">1-3-3-8</strain>
    </source>
</reference>
<evidence type="ECO:0000313" key="2">
    <source>
        <dbReference type="Proteomes" id="UP000305517"/>
    </source>
</evidence>
<proteinExistence type="predicted"/>
<dbReference type="Proteomes" id="UP000305517">
    <property type="component" value="Unassembled WGS sequence"/>
</dbReference>
<keyword evidence="2" id="KW-1185">Reference proteome</keyword>
<dbReference type="EMBL" id="VAJM01000016">
    <property type="protein sequence ID" value="TLM88698.1"/>
    <property type="molecule type" value="Genomic_DNA"/>
</dbReference>
<dbReference type="AlphaFoldDB" id="A0A5R8WIK5"/>
<gene>
    <name evidence="1" type="ORF">FDY95_22960</name>
</gene>
<name>A0A5R8WIK5_9BACT</name>
<accession>A0A5R8WIK5</accession>